<dbReference type="Pfam" id="PF20109">
    <property type="entry name" value="Trans_reg_dom"/>
    <property type="match status" value="1"/>
</dbReference>
<evidence type="ECO:0000259" key="1">
    <source>
        <dbReference type="Pfam" id="PF20109"/>
    </source>
</evidence>
<dbReference type="AlphaFoldDB" id="A0A6P2I437"/>
<gene>
    <name evidence="2" type="ORF">BLA15945_01003</name>
</gene>
<feature type="domain" description="Transcriptional regulator-like" evidence="1">
    <location>
        <begin position="14"/>
        <end position="73"/>
    </location>
</feature>
<organism evidence="2 3">
    <name type="scientific">Burkholderia lata (strain ATCC 17760 / DSM 23089 / LMG 22485 / NCIMB 9086 / R18194 / 383)</name>
    <dbReference type="NCBI Taxonomy" id="482957"/>
    <lineage>
        <taxon>Bacteria</taxon>
        <taxon>Pseudomonadati</taxon>
        <taxon>Pseudomonadota</taxon>
        <taxon>Betaproteobacteria</taxon>
        <taxon>Burkholderiales</taxon>
        <taxon>Burkholderiaceae</taxon>
        <taxon>Burkholderia</taxon>
        <taxon>Burkholderia cepacia complex</taxon>
    </lineage>
</organism>
<proteinExistence type="predicted"/>
<reference evidence="2 3" key="1">
    <citation type="submission" date="2019-09" db="EMBL/GenBank/DDBJ databases">
        <authorList>
            <person name="Depoorter E."/>
        </authorList>
    </citation>
    <scope>NUCLEOTIDE SEQUENCE [LARGE SCALE GENOMIC DNA]</scope>
    <source>
        <strain evidence="2">R-15945</strain>
    </source>
</reference>
<evidence type="ECO:0000313" key="2">
    <source>
        <dbReference type="EMBL" id="VWB24111.1"/>
    </source>
</evidence>
<sequence length="268" mass="30178">MDAPAPPLFVPRAQWRNSDEYPDIDYADRDGWAWEFLRRSTRYAANYAALQAETRYAIADSAASLRDEFCLRWHISTPADPATRWLAPERPAIGQIAPAIFRPLEMPAMDGECFATTHSSDIPMTSRHALVRVCLDQDIRSQLKAAEQLLGTPRMTPRPEIGDDGQPVIVLAPPKSEFRIILRHLHFVLRTLDALAGTGMSADADIFDPWPTSLLQEIVHTFRHESDSGRFPDGLDFRVDAVRGWMQTAYRCVMARGYIQIATGQTVI</sequence>
<protein>
    <recommendedName>
        <fullName evidence="1">Transcriptional regulator-like domain-containing protein</fullName>
    </recommendedName>
</protein>
<dbReference type="InterPro" id="IPR045465">
    <property type="entry name" value="Trans_reg_dom"/>
</dbReference>
<evidence type="ECO:0000313" key="3">
    <source>
        <dbReference type="Proteomes" id="UP000494174"/>
    </source>
</evidence>
<dbReference type="Proteomes" id="UP000494174">
    <property type="component" value="Unassembled WGS sequence"/>
</dbReference>
<accession>A0A6P2I437</accession>
<name>A0A6P2I437_BURL3</name>
<dbReference type="EMBL" id="CABVPU010000003">
    <property type="protein sequence ID" value="VWB24111.1"/>
    <property type="molecule type" value="Genomic_DNA"/>
</dbReference>